<dbReference type="InterPro" id="IPR007696">
    <property type="entry name" value="DNA_mismatch_repair_MutS_core"/>
</dbReference>
<keyword evidence="1 7" id="KW-0699">rRNA-binding</keyword>
<dbReference type="Gene3D" id="3.40.50.300">
    <property type="entry name" value="P-loop containing nucleotide triphosphate hydrolases"/>
    <property type="match status" value="1"/>
</dbReference>
<evidence type="ECO:0000256" key="5">
    <source>
        <dbReference type="ARBA" id="ARBA00022884"/>
    </source>
</evidence>
<gene>
    <name evidence="7" type="primary">mutS2</name>
    <name evidence="7" type="synonym">rqcU</name>
    <name evidence="10" type="ordered locus">Halhy_0351</name>
</gene>
<comment type="function">
    <text evidence="7">Acts as a ribosome collision sensor, splitting the ribosome into its 2 subunits. Detects stalled/collided 70S ribosomes which it binds and splits by an ATP-hydrolysis driven conformational change. Acts upstream of the ribosome quality control system (RQC), a ribosome-associated complex that mediates the extraction of incompletely synthesized nascent chains from stalled ribosomes and their subsequent degradation. Probably generates substrates for RQC.</text>
</comment>
<evidence type="ECO:0000259" key="9">
    <source>
        <dbReference type="PROSITE" id="PS50828"/>
    </source>
</evidence>
<dbReference type="GO" id="GO:0016887">
    <property type="term" value="F:ATP hydrolysis activity"/>
    <property type="evidence" value="ECO:0007669"/>
    <property type="project" value="InterPro"/>
</dbReference>
<dbReference type="Pfam" id="PF01713">
    <property type="entry name" value="Smr"/>
    <property type="match status" value="1"/>
</dbReference>
<evidence type="ECO:0000256" key="6">
    <source>
        <dbReference type="ARBA" id="ARBA00023125"/>
    </source>
</evidence>
<dbReference type="InterPro" id="IPR000432">
    <property type="entry name" value="DNA_mismatch_repair_MutS_C"/>
</dbReference>
<dbReference type="GO" id="GO:0019843">
    <property type="term" value="F:rRNA binding"/>
    <property type="evidence" value="ECO:0007669"/>
    <property type="project" value="UniProtKB-UniRule"/>
</dbReference>
<dbReference type="PROSITE" id="PS00486">
    <property type="entry name" value="DNA_MISMATCH_REPAIR_2"/>
    <property type="match status" value="1"/>
</dbReference>
<dbReference type="InterPro" id="IPR027417">
    <property type="entry name" value="P-loop_NTPase"/>
</dbReference>
<dbReference type="Pfam" id="PF00488">
    <property type="entry name" value="MutS_V"/>
    <property type="match status" value="1"/>
</dbReference>
<keyword evidence="11" id="KW-1185">Reference proteome</keyword>
<evidence type="ECO:0000256" key="2">
    <source>
        <dbReference type="ARBA" id="ARBA00022741"/>
    </source>
</evidence>
<proteinExistence type="inferred from homology"/>
<dbReference type="InterPro" id="IPR002625">
    <property type="entry name" value="Smr_dom"/>
</dbReference>
<dbReference type="SUPFAM" id="SSF52540">
    <property type="entry name" value="P-loop containing nucleoside triphosphate hydrolases"/>
    <property type="match status" value="1"/>
</dbReference>
<feature type="domain" description="Smr" evidence="9">
    <location>
        <begin position="721"/>
        <end position="797"/>
    </location>
</feature>
<dbReference type="PANTHER" id="PTHR48466">
    <property type="entry name" value="OS10G0509000 PROTEIN-RELATED"/>
    <property type="match status" value="1"/>
</dbReference>
<dbReference type="GO" id="GO:0006298">
    <property type="term" value="P:mismatch repair"/>
    <property type="evidence" value="ECO:0007669"/>
    <property type="project" value="InterPro"/>
</dbReference>
<sequence>MRLEPKDLFEKLEFDKIIELLVKECLGEQGIERIRALQPQTDLIQIEERLKEVTELKRSIEHNDRLPLLAYENIDSDLQLLAIVDAVLPEDGLRRINTILVSIGNIYKFFTPSRREFYKTLYEVVRPVHFDPALAKEIDRVIDPDGNIRPDASPELLRIHKLTQSKMKELDRVFRDIINDYRAKGWLSDSVESFRNGRRVLSVPAEHKRKIRGIIHDESATGKTAFIEPEAVIEINNDIFDLEQQERREIYRILKELSTILRPYVPQLHQYQEIMVYFDVVQAKARLAVRMKAIAPLMLDTPSLEIYEGYHPLLLLKNSGSGKKTVPFDLRLDGGNRILVLSGPNAGGKSITMKSTGLLQLMAQSGLLIPVNKRTELGIFHNFFADIGDQQSIEDDLSTYSSRLANMRLFLEHANERTLVLIDEFGSGTDPQIGGAIAESILWELNFRKSFGVITTHYSNLKIFAYKSKGILNGSMVFDKENLAPTYELKVGRPGSSYAFEIAEKSGLGGKVLDYAKNRVGKNEKAVDQLLIDLQREKQEVEEELKGLKDRQEKLDKLMKSYDSMQRDLDFRRKRMKLEAKEQDLQKTSQDNKDLDKLVRELREARNLEQAMEAAAKAREEKKKLVEQVTQLREEVYHSPESRPKNERPITKGDFVKLVAGGATGKVESIKGDKVVVEVGLMRMTLNIRDLQLSNPTLDLRQTKSVQSDVVQRSAAFYPRIDIRGVRYEEALKMVEDFMDQALITSSNHLQIVHGKGNGTLRNAVRSKLKEYQNVEMEIRHPEQEGGGDGVTLIEFK</sequence>
<dbReference type="InterPro" id="IPR005747">
    <property type="entry name" value="MutS2"/>
</dbReference>
<dbReference type="SUPFAM" id="SSF48334">
    <property type="entry name" value="DNA repair protein MutS, domain III"/>
    <property type="match status" value="1"/>
</dbReference>
<reference evidence="10 11" key="1">
    <citation type="journal article" date="2011" name="Stand. Genomic Sci.">
        <title>Complete genome sequence of Haliscomenobacter hydrossis type strain (O).</title>
        <authorList>
            <consortium name="US DOE Joint Genome Institute (JGI-PGF)"/>
            <person name="Daligault H."/>
            <person name="Lapidus A."/>
            <person name="Zeytun A."/>
            <person name="Nolan M."/>
            <person name="Lucas S."/>
            <person name="Del Rio T.G."/>
            <person name="Tice H."/>
            <person name="Cheng J.F."/>
            <person name="Tapia R."/>
            <person name="Han C."/>
            <person name="Goodwin L."/>
            <person name="Pitluck S."/>
            <person name="Liolios K."/>
            <person name="Pagani I."/>
            <person name="Ivanova N."/>
            <person name="Huntemann M."/>
            <person name="Mavromatis K."/>
            <person name="Mikhailova N."/>
            <person name="Pati A."/>
            <person name="Chen A."/>
            <person name="Palaniappan K."/>
            <person name="Land M."/>
            <person name="Hauser L."/>
            <person name="Brambilla E.M."/>
            <person name="Rohde M."/>
            <person name="Verbarg S."/>
            <person name="Goker M."/>
            <person name="Bristow J."/>
            <person name="Eisen J.A."/>
            <person name="Markowitz V."/>
            <person name="Hugenholtz P."/>
            <person name="Kyrpides N.C."/>
            <person name="Klenk H.P."/>
            <person name="Woyke T."/>
        </authorList>
    </citation>
    <scope>NUCLEOTIDE SEQUENCE [LARGE SCALE GENOMIC DNA]</scope>
    <source>
        <strain evidence="11">ATCC 27775 / DSM 1100 / LMG 10767 / O</strain>
    </source>
</reference>
<keyword evidence="4 7" id="KW-0067">ATP-binding</keyword>
<keyword evidence="5 7" id="KW-0694">RNA-binding</keyword>
<dbReference type="InterPro" id="IPR046893">
    <property type="entry name" value="MSSS"/>
</dbReference>
<keyword evidence="6 7" id="KW-0238">DNA-binding</keyword>
<comment type="similarity">
    <text evidence="7">Belongs to the DNA mismatch repair MutS family. MutS2 subfamily.</text>
</comment>
<dbReference type="GO" id="GO:0045910">
    <property type="term" value="P:negative regulation of DNA recombination"/>
    <property type="evidence" value="ECO:0007669"/>
    <property type="project" value="InterPro"/>
</dbReference>
<dbReference type="HAMAP" id="MF_00092">
    <property type="entry name" value="MutS2"/>
    <property type="match status" value="1"/>
</dbReference>
<accession>F4KX35</accession>
<dbReference type="AlphaFoldDB" id="F4KX35"/>
<dbReference type="NCBIfam" id="TIGR01069">
    <property type="entry name" value="mutS2"/>
    <property type="match status" value="1"/>
</dbReference>
<dbReference type="EC" id="3.6.4.-" evidence="7"/>
<dbReference type="KEGG" id="hhy:Halhy_0351"/>
<dbReference type="InterPro" id="IPR045076">
    <property type="entry name" value="MutS"/>
</dbReference>
<dbReference type="GO" id="GO:0030983">
    <property type="term" value="F:mismatched DNA binding"/>
    <property type="evidence" value="ECO:0007669"/>
    <property type="project" value="InterPro"/>
</dbReference>
<dbReference type="RefSeq" id="WP_013762827.1">
    <property type="nucleotide sequence ID" value="NC_015510.1"/>
</dbReference>
<dbReference type="PANTHER" id="PTHR48466:SF2">
    <property type="entry name" value="OS10G0509000 PROTEIN"/>
    <property type="match status" value="1"/>
</dbReference>
<evidence type="ECO:0000256" key="3">
    <source>
        <dbReference type="ARBA" id="ARBA00022801"/>
    </source>
</evidence>
<dbReference type="STRING" id="760192.Halhy_0351"/>
<feature type="coiled-coil region" evidence="8">
    <location>
        <begin position="524"/>
        <end position="635"/>
    </location>
</feature>
<evidence type="ECO:0000313" key="10">
    <source>
        <dbReference type="EMBL" id="AEE48263.1"/>
    </source>
</evidence>
<dbReference type="GO" id="GO:0140664">
    <property type="term" value="F:ATP-dependent DNA damage sensor activity"/>
    <property type="evidence" value="ECO:0007669"/>
    <property type="project" value="InterPro"/>
</dbReference>
<dbReference type="InterPro" id="IPR036187">
    <property type="entry name" value="DNA_mismatch_repair_MutS_sf"/>
</dbReference>
<dbReference type="InterPro" id="IPR036063">
    <property type="entry name" value="Smr_dom_sf"/>
</dbReference>
<name>F4KX35_HALH1</name>
<comment type="subunit">
    <text evidence="7">Homodimer. Binds to stalled ribosomes, contacting rRNA.</text>
</comment>
<reference key="2">
    <citation type="submission" date="2011-04" db="EMBL/GenBank/DDBJ databases">
        <title>Complete sequence of chromosome of Haliscomenobacter hydrossis DSM 1100.</title>
        <authorList>
            <consortium name="US DOE Joint Genome Institute (JGI-PGF)"/>
            <person name="Lucas S."/>
            <person name="Han J."/>
            <person name="Lapidus A."/>
            <person name="Bruce D."/>
            <person name="Goodwin L."/>
            <person name="Pitluck S."/>
            <person name="Peters L."/>
            <person name="Kyrpides N."/>
            <person name="Mavromatis K."/>
            <person name="Ivanova N."/>
            <person name="Ovchinnikova G."/>
            <person name="Pagani I."/>
            <person name="Daligault H."/>
            <person name="Detter J.C."/>
            <person name="Han C."/>
            <person name="Land M."/>
            <person name="Hauser L."/>
            <person name="Markowitz V."/>
            <person name="Cheng J.-F."/>
            <person name="Hugenholtz P."/>
            <person name="Woyke T."/>
            <person name="Wu D."/>
            <person name="Verbarg S."/>
            <person name="Frueling A."/>
            <person name="Brambilla E."/>
            <person name="Klenk H.-P."/>
            <person name="Eisen J.A."/>
        </authorList>
    </citation>
    <scope>NUCLEOTIDE SEQUENCE</scope>
    <source>
        <strain>DSM 1100</strain>
    </source>
</reference>
<dbReference type="PIRSF" id="PIRSF005814">
    <property type="entry name" value="MutS_YshD"/>
    <property type="match status" value="1"/>
</dbReference>
<evidence type="ECO:0000256" key="7">
    <source>
        <dbReference type="HAMAP-Rule" id="MF_00092"/>
    </source>
</evidence>
<keyword evidence="7" id="KW-0255">Endonuclease</keyword>
<dbReference type="PROSITE" id="PS50828">
    <property type="entry name" value="SMR"/>
    <property type="match status" value="1"/>
</dbReference>
<dbReference type="SMART" id="SM00533">
    <property type="entry name" value="MUTSd"/>
    <property type="match status" value="1"/>
</dbReference>
<dbReference type="Proteomes" id="UP000008461">
    <property type="component" value="Chromosome"/>
</dbReference>
<organism evidence="10 11">
    <name type="scientific">Haliscomenobacter hydrossis (strain ATCC 27775 / DSM 1100 / LMG 10767 / O)</name>
    <dbReference type="NCBI Taxonomy" id="760192"/>
    <lineage>
        <taxon>Bacteria</taxon>
        <taxon>Pseudomonadati</taxon>
        <taxon>Bacteroidota</taxon>
        <taxon>Saprospiria</taxon>
        <taxon>Saprospirales</taxon>
        <taxon>Haliscomenobacteraceae</taxon>
        <taxon>Haliscomenobacter</taxon>
    </lineage>
</organism>
<dbReference type="Pfam" id="PF20297">
    <property type="entry name" value="MSSS"/>
    <property type="match status" value="1"/>
</dbReference>
<dbReference type="EC" id="3.1.-.-" evidence="7"/>
<dbReference type="GO" id="GO:0005524">
    <property type="term" value="F:ATP binding"/>
    <property type="evidence" value="ECO:0007669"/>
    <property type="project" value="UniProtKB-UniRule"/>
</dbReference>
<evidence type="ECO:0000256" key="8">
    <source>
        <dbReference type="SAM" id="Coils"/>
    </source>
</evidence>
<dbReference type="SMART" id="SM00534">
    <property type="entry name" value="MUTSac"/>
    <property type="match status" value="1"/>
</dbReference>
<protein>
    <recommendedName>
        <fullName evidence="7">Endonuclease MutS2</fullName>
        <ecNumber evidence="7">3.1.-.-</ecNumber>
    </recommendedName>
    <alternativeName>
        <fullName evidence="7">Ribosome-associated protein quality control-upstream factor</fullName>
        <shortName evidence="7">RQC-upstream factor</shortName>
        <shortName evidence="7">RqcU</shortName>
        <ecNumber evidence="7">3.6.4.-</ecNumber>
    </alternativeName>
</protein>
<dbReference type="OrthoDB" id="9808166at2"/>
<evidence type="ECO:0000256" key="1">
    <source>
        <dbReference type="ARBA" id="ARBA00022730"/>
    </source>
</evidence>
<dbReference type="Gene3D" id="3.30.1370.110">
    <property type="match status" value="1"/>
</dbReference>
<evidence type="ECO:0000313" key="11">
    <source>
        <dbReference type="Proteomes" id="UP000008461"/>
    </source>
</evidence>
<keyword evidence="7" id="KW-0540">Nuclease</keyword>
<keyword evidence="3 7" id="KW-0378">Hydrolase</keyword>
<keyword evidence="2 7" id="KW-0547">Nucleotide-binding</keyword>
<dbReference type="SMART" id="SM00463">
    <property type="entry name" value="SMR"/>
    <property type="match status" value="1"/>
</dbReference>
<dbReference type="GO" id="GO:0072344">
    <property type="term" value="P:rescue of stalled ribosome"/>
    <property type="evidence" value="ECO:0007669"/>
    <property type="project" value="UniProtKB-UniRule"/>
</dbReference>
<dbReference type="GO" id="GO:0043023">
    <property type="term" value="F:ribosomal large subunit binding"/>
    <property type="evidence" value="ECO:0007669"/>
    <property type="project" value="UniProtKB-UniRule"/>
</dbReference>
<dbReference type="FunFam" id="3.40.50.300:FF:000830">
    <property type="entry name" value="Endonuclease MutS2"/>
    <property type="match status" value="1"/>
</dbReference>
<dbReference type="EMBL" id="CP002691">
    <property type="protein sequence ID" value="AEE48263.1"/>
    <property type="molecule type" value="Genomic_DNA"/>
</dbReference>
<dbReference type="HOGENOM" id="CLU_011252_2_1_10"/>
<comment type="function">
    <text evidence="7">Endonuclease that is involved in the suppression of homologous recombination and thus may have a key role in the control of bacterial genetic diversity.</text>
</comment>
<keyword evidence="8" id="KW-0175">Coiled coil</keyword>
<feature type="binding site" evidence="7">
    <location>
        <begin position="343"/>
        <end position="350"/>
    </location>
    <ligand>
        <name>ATP</name>
        <dbReference type="ChEBI" id="CHEBI:30616"/>
    </ligand>
</feature>
<dbReference type="GO" id="GO:0004519">
    <property type="term" value="F:endonuclease activity"/>
    <property type="evidence" value="ECO:0007669"/>
    <property type="project" value="UniProtKB-UniRule"/>
</dbReference>
<dbReference type="SUPFAM" id="SSF160443">
    <property type="entry name" value="SMR domain-like"/>
    <property type="match status" value="1"/>
</dbReference>
<evidence type="ECO:0000256" key="4">
    <source>
        <dbReference type="ARBA" id="ARBA00022840"/>
    </source>
</evidence>
<dbReference type="eggNOG" id="COG1193">
    <property type="taxonomic scope" value="Bacteria"/>
</dbReference>